<comment type="caution">
    <text evidence="1">The sequence shown here is derived from an EMBL/GenBank/DDBJ whole genome shotgun (WGS) entry which is preliminary data.</text>
</comment>
<accession>A0A644YUN5</accession>
<protein>
    <recommendedName>
        <fullName evidence="2">Phosphodiester glycosidase domain-containing protein</fullName>
    </recommendedName>
</protein>
<proteinExistence type="predicted"/>
<dbReference type="EMBL" id="VSSQ01005718">
    <property type="protein sequence ID" value="MPM30183.1"/>
    <property type="molecule type" value="Genomic_DNA"/>
</dbReference>
<gene>
    <name evidence="1" type="ORF">SDC9_76730</name>
</gene>
<reference evidence="1" key="1">
    <citation type="submission" date="2019-08" db="EMBL/GenBank/DDBJ databases">
        <authorList>
            <person name="Kucharzyk K."/>
            <person name="Murdoch R.W."/>
            <person name="Higgins S."/>
            <person name="Loffler F."/>
        </authorList>
    </citation>
    <scope>NUCLEOTIDE SEQUENCE</scope>
</reference>
<evidence type="ECO:0008006" key="2">
    <source>
        <dbReference type="Google" id="ProtNLM"/>
    </source>
</evidence>
<name>A0A644YUN5_9ZZZZ</name>
<dbReference type="AlphaFoldDB" id="A0A644YUN5"/>
<organism evidence="1">
    <name type="scientific">bioreactor metagenome</name>
    <dbReference type="NCBI Taxonomy" id="1076179"/>
    <lineage>
        <taxon>unclassified sequences</taxon>
        <taxon>metagenomes</taxon>
        <taxon>ecological metagenomes</taxon>
    </lineage>
</organism>
<sequence length="151" mass="16308">MPVGNVVANGVWLSKGPGMTTIWVDKDGTIGFGKYPPATVKFAYSGFPLIAENKRFTFDEALGEGWDTSPFYPTKHEIFGIGWDGLFHVFSFTTTKSGAEASFLEILGIALQLGLRYAMLVDGGLSAIMDYGGIKVVDTDGNRPLAALMLF</sequence>
<evidence type="ECO:0000313" key="1">
    <source>
        <dbReference type="EMBL" id="MPM30183.1"/>
    </source>
</evidence>